<accession>A0A7W5B059</accession>
<comment type="caution">
    <text evidence="7">The sequence shown here is derived from an EMBL/GenBank/DDBJ whole genome shotgun (WGS) entry which is preliminary data.</text>
</comment>
<dbReference type="GO" id="GO:0030416">
    <property type="term" value="P:methylamine metabolic process"/>
    <property type="evidence" value="ECO:0007669"/>
    <property type="project" value="InterPro"/>
</dbReference>
<keyword evidence="3 5" id="KW-1133">Transmembrane helix</keyword>
<feature type="transmembrane region" description="Helical" evidence="5">
    <location>
        <begin position="51"/>
        <end position="69"/>
    </location>
</feature>
<keyword evidence="2 5" id="KW-0812">Transmembrane</keyword>
<feature type="transmembrane region" description="Helical" evidence="5">
    <location>
        <begin position="76"/>
        <end position="95"/>
    </location>
</feature>
<dbReference type="RefSeq" id="WP_183601819.1">
    <property type="nucleotide sequence ID" value="NZ_JACHXK010000009.1"/>
</dbReference>
<evidence type="ECO:0000256" key="2">
    <source>
        <dbReference type="ARBA" id="ARBA00022692"/>
    </source>
</evidence>
<dbReference type="Pfam" id="PF07291">
    <property type="entry name" value="MauE"/>
    <property type="match status" value="1"/>
</dbReference>
<evidence type="ECO:0000259" key="6">
    <source>
        <dbReference type="Pfam" id="PF07291"/>
    </source>
</evidence>
<dbReference type="EMBL" id="JACHXK010000009">
    <property type="protein sequence ID" value="MBB3111979.1"/>
    <property type="molecule type" value="Genomic_DNA"/>
</dbReference>
<sequence length="139" mass="15597">MDKVLVCIEWVFVIILVVIYYKSSVQKINNSYGFVQVLDQYNMLPKSLTPYIAPVVAILELVSALWLLFPSLRLEGAIIGGAMQTLFLLIALINFNKPLKYGCGCFEISLPKVVTIKHIIFNLSLLAIFLTIIIVTFEG</sequence>
<evidence type="ECO:0000313" key="8">
    <source>
        <dbReference type="Proteomes" id="UP000570361"/>
    </source>
</evidence>
<evidence type="ECO:0000256" key="1">
    <source>
        <dbReference type="ARBA" id="ARBA00004141"/>
    </source>
</evidence>
<reference evidence="7 8" key="1">
    <citation type="submission" date="2020-08" db="EMBL/GenBank/DDBJ databases">
        <title>Genomic Encyclopedia of Type Strains, Phase III (KMG-III): the genomes of soil and plant-associated and newly described type strains.</title>
        <authorList>
            <person name="Whitman W."/>
        </authorList>
    </citation>
    <scope>NUCLEOTIDE SEQUENCE [LARGE SCALE GENOMIC DNA]</scope>
    <source>
        <strain evidence="7 8">CECT 5862</strain>
    </source>
</reference>
<feature type="domain" description="Methylamine utilisation protein MauE" evidence="6">
    <location>
        <begin position="10"/>
        <end position="133"/>
    </location>
</feature>
<name>A0A7W5B059_9BACL</name>
<protein>
    <submittedName>
        <fullName evidence="7">Putative membrane protein YphA (DoxX/SURF4 family)</fullName>
    </submittedName>
</protein>
<feature type="transmembrane region" description="Helical" evidence="5">
    <location>
        <begin position="115"/>
        <end position="137"/>
    </location>
</feature>
<evidence type="ECO:0000256" key="5">
    <source>
        <dbReference type="SAM" id="Phobius"/>
    </source>
</evidence>
<proteinExistence type="predicted"/>
<gene>
    <name evidence="7" type="ORF">FHS18_004047</name>
</gene>
<organism evidence="7 8">
    <name type="scientific">Paenibacillus phyllosphaerae</name>
    <dbReference type="NCBI Taxonomy" id="274593"/>
    <lineage>
        <taxon>Bacteria</taxon>
        <taxon>Bacillati</taxon>
        <taxon>Bacillota</taxon>
        <taxon>Bacilli</taxon>
        <taxon>Bacillales</taxon>
        <taxon>Paenibacillaceae</taxon>
        <taxon>Paenibacillus</taxon>
    </lineage>
</organism>
<dbReference type="InterPro" id="IPR009908">
    <property type="entry name" value="Methylamine_util_MauE"/>
</dbReference>
<evidence type="ECO:0000256" key="3">
    <source>
        <dbReference type="ARBA" id="ARBA00022989"/>
    </source>
</evidence>
<keyword evidence="4 5" id="KW-0472">Membrane</keyword>
<feature type="transmembrane region" description="Helical" evidence="5">
    <location>
        <begin position="5"/>
        <end position="21"/>
    </location>
</feature>
<dbReference type="Proteomes" id="UP000570361">
    <property type="component" value="Unassembled WGS sequence"/>
</dbReference>
<dbReference type="UniPathway" id="UPA00895"/>
<evidence type="ECO:0000256" key="4">
    <source>
        <dbReference type="ARBA" id="ARBA00023136"/>
    </source>
</evidence>
<evidence type="ECO:0000313" key="7">
    <source>
        <dbReference type="EMBL" id="MBB3111979.1"/>
    </source>
</evidence>
<dbReference type="AlphaFoldDB" id="A0A7W5B059"/>
<keyword evidence="8" id="KW-1185">Reference proteome</keyword>
<comment type="subcellular location">
    <subcellularLocation>
        <location evidence="1">Membrane</location>
        <topology evidence="1">Multi-pass membrane protein</topology>
    </subcellularLocation>
</comment>
<dbReference type="GO" id="GO:0016020">
    <property type="term" value="C:membrane"/>
    <property type="evidence" value="ECO:0007669"/>
    <property type="project" value="UniProtKB-SubCell"/>
</dbReference>